<dbReference type="RefSeq" id="WP_378973470.1">
    <property type="nucleotide sequence ID" value="NZ_JBHTBJ010000024.1"/>
</dbReference>
<name>A0ABW2HWR2_9ACTN</name>
<evidence type="ECO:0000313" key="2">
    <source>
        <dbReference type="Proteomes" id="UP001596548"/>
    </source>
</evidence>
<evidence type="ECO:0000313" key="1">
    <source>
        <dbReference type="EMBL" id="MFC7277632.1"/>
    </source>
</evidence>
<dbReference type="Proteomes" id="UP001596548">
    <property type="component" value="Unassembled WGS sequence"/>
</dbReference>
<dbReference type="EMBL" id="JBHTBJ010000024">
    <property type="protein sequence ID" value="MFC7277632.1"/>
    <property type="molecule type" value="Genomic_DNA"/>
</dbReference>
<proteinExistence type="predicted"/>
<organism evidence="1 2">
    <name type="scientific">Paractinoplanes rhizophilus</name>
    <dbReference type="NCBI Taxonomy" id="1416877"/>
    <lineage>
        <taxon>Bacteria</taxon>
        <taxon>Bacillati</taxon>
        <taxon>Actinomycetota</taxon>
        <taxon>Actinomycetes</taxon>
        <taxon>Micromonosporales</taxon>
        <taxon>Micromonosporaceae</taxon>
        <taxon>Paractinoplanes</taxon>
    </lineage>
</organism>
<gene>
    <name evidence="1" type="ORF">ACFQS1_26875</name>
</gene>
<comment type="caution">
    <text evidence="1">The sequence shown here is derived from an EMBL/GenBank/DDBJ whole genome shotgun (WGS) entry which is preliminary data.</text>
</comment>
<reference evidence="2" key="1">
    <citation type="journal article" date="2019" name="Int. J. Syst. Evol. Microbiol.">
        <title>The Global Catalogue of Microorganisms (GCM) 10K type strain sequencing project: providing services to taxonomists for standard genome sequencing and annotation.</title>
        <authorList>
            <consortium name="The Broad Institute Genomics Platform"/>
            <consortium name="The Broad Institute Genome Sequencing Center for Infectious Disease"/>
            <person name="Wu L."/>
            <person name="Ma J."/>
        </authorList>
    </citation>
    <scope>NUCLEOTIDE SEQUENCE [LARGE SCALE GENOMIC DNA]</scope>
    <source>
        <strain evidence="2">XZYJT-10</strain>
    </source>
</reference>
<sequence>MMRYQLRYVRDEDDHTGSAWRIARAPAAIPGGVVLPHHRPRAVVAVRRAPALG</sequence>
<accession>A0ABW2HWR2</accession>
<protein>
    <submittedName>
        <fullName evidence="1">Uncharacterized protein</fullName>
    </submittedName>
</protein>
<keyword evidence="2" id="KW-1185">Reference proteome</keyword>